<evidence type="ECO:0000256" key="2">
    <source>
        <dbReference type="ARBA" id="ARBA00022448"/>
    </source>
</evidence>
<evidence type="ECO:0000256" key="7">
    <source>
        <dbReference type="ARBA" id="ARBA00023237"/>
    </source>
</evidence>
<evidence type="ECO:0000256" key="4">
    <source>
        <dbReference type="ARBA" id="ARBA00022692"/>
    </source>
</evidence>
<evidence type="ECO:0000313" key="14">
    <source>
        <dbReference type="Proteomes" id="UP000445000"/>
    </source>
</evidence>
<dbReference type="InterPro" id="IPR000531">
    <property type="entry name" value="Beta-barrel_TonB"/>
</dbReference>
<evidence type="ECO:0000256" key="8">
    <source>
        <dbReference type="PROSITE-ProRule" id="PRU01360"/>
    </source>
</evidence>
<dbReference type="Gene3D" id="2.40.170.20">
    <property type="entry name" value="TonB-dependent receptor, beta-barrel domain"/>
    <property type="match status" value="1"/>
</dbReference>
<proteinExistence type="inferred from homology"/>
<dbReference type="AlphaFoldDB" id="A0A829YK91"/>
<evidence type="ECO:0000256" key="6">
    <source>
        <dbReference type="ARBA" id="ARBA00023136"/>
    </source>
</evidence>
<dbReference type="InterPro" id="IPR036942">
    <property type="entry name" value="Beta-barrel_TonB_sf"/>
</dbReference>
<keyword evidence="6 8" id="KW-0472">Membrane</keyword>
<dbReference type="Pfam" id="PF00593">
    <property type="entry name" value="TonB_dep_Rec_b-barrel"/>
    <property type="match status" value="1"/>
</dbReference>
<name>A0A829YK91_9GAMM</name>
<evidence type="ECO:0000256" key="1">
    <source>
        <dbReference type="ARBA" id="ARBA00004571"/>
    </source>
</evidence>
<sequence>MVVGNGVHRSVRLESGALALAVAIACGSAQAQSTGGSDDAASEGVTEIVVTGSRISTAGFDAPTPTTVLGEVELRQAGRTDIAATLTDLPQFRSTVSGATTNTTTESGQTPADLRGLGTSRTLVLVNNRRYIGSNDLQTVPYSLVKRIDVVTGGASAAYGSDAVAGVVNILLDDDKEGVELGVQQGRSTRGDADKTLVEASFGSKLFDGRGHILIGADYLKDDGIIPGTRRPQIGATAFTLGPDNKLYPTANVREARRTEGGLINTGVLAGLQFDPDGSLRPFHAGETPSSGFFVGGEGYHVDQFRSVTAPIERTNVLTRFSFQATDSMKVWAEVNYNNVGDERVYFPDLAITQLPMSYANPFLTLTPAQRSAVQAAGETTFTMGRAVTDVALATFEYERDALQATVGIDGEFANGQWRYNAYYGRGKQEHDSTLHDLVLTEPFLEAIDAVAGPNGAPVCRVALTDPGTACRPLNLFGSGRADPAAIDYVTADWHSLQTSWLETAGIILSGEPFELWNQPVSFATGVEYRKEEVEEVYDENSLADRFATINGVNLPRTGNDVTEAFVEVAVPLLADMTLVKSLNFNGAARISDYSTSGSIWSWKLGGTWQLVDDFKFRATRSRDIRAPNLTELFSAPSTFFTSVQDISRSPPTQHQVILFTGGNPNLEPEIADTLTVGAVYSPSFLAGFEISLDYYDIKIADVISTLTAQQIINSCYQQGAQAACAQLTRDASGTLTQIDATYINIAQFNNKGYDLELSYKMPFLAGQLTTRALANYVDTLSVDNGIITVEGAGYLGAQAAFLVPKWRGSLSLSYESDVLGADLRARYLDGGGYAPPNVLANIGNNHIASRTYVDLGLRAYLPIMDDARLTVFGNVQNVFDKEPALAAVNSPYFDIIGRYFTLGLRANF</sequence>
<evidence type="ECO:0000313" key="13">
    <source>
        <dbReference type="EMBL" id="GFE83660.1"/>
    </source>
</evidence>
<protein>
    <submittedName>
        <fullName evidence="13">TonB-dependent receptor</fullName>
    </submittedName>
</protein>
<feature type="signal peptide" evidence="10">
    <location>
        <begin position="1"/>
        <end position="31"/>
    </location>
</feature>
<dbReference type="PROSITE" id="PS52016">
    <property type="entry name" value="TONB_DEPENDENT_REC_3"/>
    <property type="match status" value="1"/>
</dbReference>
<dbReference type="Pfam" id="PF07715">
    <property type="entry name" value="Plug"/>
    <property type="match status" value="1"/>
</dbReference>
<evidence type="ECO:0000259" key="12">
    <source>
        <dbReference type="Pfam" id="PF07715"/>
    </source>
</evidence>
<keyword evidence="3 8" id="KW-1134">Transmembrane beta strand</keyword>
<dbReference type="SUPFAM" id="SSF56935">
    <property type="entry name" value="Porins"/>
    <property type="match status" value="1"/>
</dbReference>
<accession>A0A829YK91</accession>
<evidence type="ECO:0000256" key="3">
    <source>
        <dbReference type="ARBA" id="ARBA00022452"/>
    </source>
</evidence>
<comment type="similarity">
    <text evidence="8 9">Belongs to the TonB-dependent receptor family.</text>
</comment>
<evidence type="ECO:0000259" key="11">
    <source>
        <dbReference type="Pfam" id="PF00593"/>
    </source>
</evidence>
<evidence type="ECO:0000256" key="9">
    <source>
        <dbReference type="RuleBase" id="RU003357"/>
    </source>
</evidence>
<comment type="caution">
    <text evidence="13">The sequence shown here is derived from an EMBL/GenBank/DDBJ whole genome shotgun (WGS) entry which is preliminary data.</text>
</comment>
<dbReference type="PANTHER" id="PTHR47234:SF3">
    <property type="entry name" value="SECRETIN_TONB SHORT N-TERMINAL DOMAIN-CONTAINING PROTEIN"/>
    <property type="match status" value="1"/>
</dbReference>
<keyword evidence="4 8" id="KW-0812">Transmembrane</keyword>
<dbReference type="InterPro" id="IPR039426">
    <property type="entry name" value="TonB-dep_rcpt-like"/>
</dbReference>
<dbReference type="Proteomes" id="UP000445000">
    <property type="component" value="Unassembled WGS sequence"/>
</dbReference>
<keyword evidence="10" id="KW-0732">Signal</keyword>
<comment type="subcellular location">
    <subcellularLocation>
        <location evidence="1 8">Cell outer membrane</location>
        <topology evidence="1 8">Multi-pass membrane protein</topology>
    </subcellularLocation>
</comment>
<dbReference type="Gene3D" id="2.170.130.10">
    <property type="entry name" value="TonB-dependent receptor, plug domain"/>
    <property type="match status" value="1"/>
</dbReference>
<dbReference type="EMBL" id="BLJN01000006">
    <property type="protein sequence ID" value="GFE83660.1"/>
    <property type="molecule type" value="Genomic_DNA"/>
</dbReference>
<evidence type="ECO:0000256" key="5">
    <source>
        <dbReference type="ARBA" id="ARBA00023077"/>
    </source>
</evidence>
<feature type="chain" id="PRO_5032511050" evidence="10">
    <location>
        <begin position="32"/>
        <end position="909"/>
    </location>
</feature>
<reference evidence="14" key="1">
    <citation type="submission" date="2020-01" db="EMBL/GenBank/DDBJ databases">
        <title>'Steroidobacter agaridevorans' sp. nov., agar-degrading bacteria isolated from rhizosphere soils.</title>
        <authorList>
            <person name="Ikenaga M."/>
            <person name="Kataoka M."/>
            <person name="Murouchi A."/>
            <person name="Katsuragi S."/>
            <person name="Sakai M."/>
        </authorList>
    </citation>
    <scope>NUCLEOTIDE SEQUENCE [LARGE SCALE GENOMIC DNA]</scope>
    <source>
        <strain evidence="14">YU21-B</strain>
    </source>
</reference>
<dbReference type="InterPro" id="IPR012910">
    <property type="entry name" value="Plug_dom"/>
</dbReference>
<dbReference type="RefSeq" id="WP_161815253.1">
    <property type="nucleotide sequence ID" value="NZ_BLJN01000006.1"/>
</dbReference>
<keyword evidence="7 8" id="KW-0998">Cell outer membrane</keyword>
<feature type="domain" description="TonB-dependent receptor-like beta-barrel" evidence="11">
    <location>
        <begin position="398"/>
        <end position="879"/>
    </location>
</feature>
<keyword evidence="13" id="KW-0675">Receptor</keyword>
<gene>
    <name evidence="13" type="primary">btuB_22</name>
    <name evidence="13" type="ORF">GCM10011487_56600</name>
</gene>
<keyword evidence="2 8" id="KW-0813">Transport</keyword>
<dbReference type="InterPro" id="IPR037066">
    <property type="entry name" value="Plug_dom_sf"/>
</dbReference>
<keyword evidence="14" id="KW-1185">Reference proteome</keyword>
<dbReference type="PANTHER" id="PTHR47234">
    <property type="match status" value="1"/>
</dbReference>
<keyword evidence="5 9" id="KW-0798">TonB box</keyword>
<evidence type="ECO:0000256" key="10">
    <source>
        <dbReference type="SAM" id="SignalP"/>
    </source>
</evidence>
<organism evidence="13 14">
    <name type="scientific">Steroidobacter agaridevorans</name>
    <dbReference type="NCBI Taxonomy" id="2695856"/>
    <lineage>
        <taxon>Bacteria</taxon>
        <taxon>Pseudomonadati</taxon>
        <taxon>Pseudomonadota</taxon>
        <taxon>Gammaproteobacteria</taxon>
        <taxon>Steroidobacterales</taxon>
        <taxon>Steroidobacteraceae</taxon>
        <taxon>Steroidobacter</taxon>
    </lineage>
</organism>
<feature type="domain" description="TonB-dependent receptor plug" evidence="12">
    <location>
        <begin position="61"/>
        <end position="167"/>
    </location>
</feature>
<dbReference type="GO" id="GO:0009279">
    <property type="term" value="C:cell outer membrane"/>
    <property type="evidence" value="ECO:0007669"/>
    <property type="project" value="UniProtKB-SubCell"/>
</dbReference>